<dbReference type="AlphaFoldDB" id="A0A0R1ZP60"/>
<dbReference type="EMBL" id="AYYO01000007">
    <property type="protein sequence ID" value="KRM56250.1"/>
    <property type="molecule type" value="Genomic_DNA"/>
</dbReference>
<dbReference type="SUPFAM" id="SSF47413">
    <property type="entry name" value="lambda repressor-like DNA-binding domains"/>
    <property type="match status" value="1"/>
</dbReference>
<name>A0A0R1ZP60_9LACO</name>
<dbReference type="Gene3D" id="1.10.260.40">
    <property type="entry name" value="lambda repressor-like DNA-binding domains"/>
    <property type="match status" value="1"/>
</dbReference>
<dbReference type="GO" id="GO:0003677">
    <property type="term" value="F:DNA binding"/>
    <property type="evidence" value="ECO:0007669"/>
    <property type="project" value="InterPro"/>
</dbReference>
<evidence type="ECO:0000259" key="1">
    <source>
        <dbReference type="PROSITE" id="PS50943"/>
    </source>
</evidence>
<reference evidence="2 3" key="1">
    <citation type="journal article" date="2015" name="Genome Announc.">
        <title>Expanding the biotechnology potential of lactobacilli through comparative genomics of 213 strains and associated genera.</title>
        <authorList>
            <person name="Sun Z."/>
            <person name="Harris H.M."/>
            <person name="McCann A."/>
            <person name="Guo C."/>
            <person name="Argimon S."/>
            <person name="Zhang W."/>
            <person name="Yang X."/>
            <person name="Jeffery I.B."/>
            <person name="Cooney J.C."/>
            <person name="Kagawa T.F."/>
            <person name="Liu W."/>
            <person name="Song Y."/>
            <person name="Salvetti E."/>
            <person name="Wrobel A."/>
            <person name="Rasinkangas P."/>
            <person name="Parkhill J."/>
            <person name="Rea M.C."/>
            <person name="O'Sullivan O."/>
            <person name="Ritari J."/>
            <person name="Douillard F.P."/>
            <person name="Paul Ross R."/>
            <person name="Yang R."/>
            <person name="Briner A.E."/>
            <person name="Felis G.E."/>
            <person name="de Vos W.M."/>
            <person name="Barrangou R."/>
            <person name="Klaenhammer T.R."/>
            <person name="Caufield P.W."/>
            <person name="Cui Y."/>
            <person name="Zhang H."/>
            <person name="O'Toole P.W."/>
        </authorList>
    </citation>
    <scope>NUCLEOTIDE SEQUENCE [LARGE SCALE GENOMIC DNA]</scope>
    <source>
        <strain evidence="2 3">DSM 20505</strain>
    </source>
</reference>
<dbReference type="RefSeq" id="WP_054680390.1">
    <property type="nucleotide sequence ID" value="NZ_AYYO01000007.1"/>
</dbReference>
<dbReference type="InterPro" id="IPR010982">
    <property type="entry name" value="Lambda_DNA-bd_dom_sf"/>
</dbReference>
<dbReference type="InterPro" id="IPR001387">
    <property type="entry name" value="Cro/C1-type_HTH"/>
</dbReference>
<dbReference type="CDD" id="cd00093">
    <property type="entry name" value="HTH_XRE"/>
    <property type="match status" value="1"/>
</dbReference>
<comment type="caution">
    <text evidence="2">The sequence shown here is derived from an EMBL/GenBank/DDBJ whole genome shotgun (WGS) entry which is preliminary data.</text>
</comment>
<sequence>MKTITNIINNNGHFVTAPGAIIQAEYEDEGYTIAQVANMMGLSVSGMQELIAGERPLTDSLAQAAAMHLRVDADVLMRIEQSWQEYRAAEVEL</sequence>
<evidence type="ECO:0000313" key="2">
    <source>
        <dbReference type="EMBL" id="KRM56250.1"/>
    </source>
</evidence>
<proteinExistence type="predicted"/>
<evidence type="ECO:0000313" key="3">
    <source>
        <dbReference type="Proteomes" id="UP000051679"/>
    </source>
</evidence>
<gene>
    <name evidence="2" type="ORF">FC18_GL000154</name>
</gene>
<dbReference type="PATRIC" id="fig|1291052.5.peg.158"/>
<feature type="domain" description="HTH cro/C1-type" evidence="1">
    <location>
        <begin position="22"/>
        <end position="76"/>
    </location>
</feature>
<dbReference type="STRING" id="1291052.FC18_GL000154"/>
<organism evidence="2 3">
    <name type="scientific">Lacticaseibacillus sharpeae JCM 1186 = DSM 20505</name>
    <dbReference type="NCBI Taxonomy" id="1291052"/>
    <lineage>
        <taxon>Bacteria</taxon>
        <taxon>Bacillati</taxon>
        <taxon>Bacillota</taxon>
        <taxon>Bacilli</taxon>
        <taxon>Lactobacillales</taxon>
        <taxon>Lactobacillaceae</taxon>
        <taxon>Lacticaseibacillus</taxon>
    </lineage>
</organism>
<protein>
    <recommendedName>
        <fullName evidence="1">HTH cro/C1-type domain-containing protein</fullName>
    </recommendedName>
</protein>
<dbReference type="Proteomes" id="UP000051679">
    <property type="component" value="Unassembled WGS sequence"/>
</dbReference>
<dbReference type="SMART" id="SM00530">
    <property type="entry name" value="HTH_XRE"/>
    <property type="match status" value="1"/>
</dbReference>
<keyword evidence="3" id="KW-1185">Reference proteome</keyword>
<dbReference type="PROSITE" id="PS50943">
    <property type="entry name" value="HTH_CROC1"/>
    <property type="match status" value="1"/>
</dbReference>
<accession>A0A0R1ZP60</accession>